<dbReference type="GeneID" id="8849458"/>
<gene>
    <name evidence="4" type="ORF">NAEGRDRAFT_64348</name>
</gene>
<keyword evidence="3" id="KW-0732">Signal</keyword>
<protein>
    <submittedName>
        <fullName evidence="4">Predicted protein</fullName>
    </submittedName>
</protein>
<feature type="chain" id="PRO_5003037318" evidence="3">
    <location>
        <begin position="28"/>
        <end position="535"/>
    </location>
</feature>
<feature type="transmembrane region" description="Helical" evidence="2">
    <location>
        <begin position="515"/>
        <end position="534"/>
    </location>
</feature>
<keyword evidence="2" id="KW-0812">Transmembrane</keyword>
<dbReference type="EMBL" id="GG738853">
    <property type="protein sequence ID" value="EFC47919.1"/>
    <property type="molecule type" value="Genomic_DNA"/>
</dbReference>
<keyword evidence="2" id="KW-1133">Transmembrane helix</keyword>
<feature type="region of interest" description="Disordered" evidence="1">
    <location>
        <begin position="479"/>
        <end position="504"/>
    </location>
</feature>
<evidence type="ECO:0000313" key="4">
    <source>
        <dbReference type="EMBL" id="EFC47919.1"/>
    </source>
</evidence>
<dbReference type="KEGG" id="ngr:NAEGRDRAFT_64348"/>
<dbReference type="RefSeq" id="XP_002680663.1">
    <property type="nucleotide sequence ID" value="XM_002680617.1"/>
</dbReference>
<evidence type="ECO:0000256" key="2">
    <source>
        <dbReference type="SAM" id="Phobius"/>
    </source>
</evidence>
<dbReference type="Proteomes" id="UP000006671">
    <property type="component" value="Unassembled WGS sequence"/>
</dbReference>
<evidence type="ECO:0000313" key="5">
    <source>
        <dbReference type="Proteomes" id="UP000006671"/>
    </source>
</evidence>
<evidence type="ECO:0000256" key="1">
    <source>
        <dbReference type="SAM" id="MobiDB-lite"/>
    </source>
</evidence>
<dbReference type="VEuPathDB" id="AmoebaDB:NAEGRDRAFT_64348"/>
<feature type="signal peptide" evidence="3">
    <location>
        <begin position="1"/>
        <end position="27"/>
    </location>
</feature>
<proteinExistence type="predicted"/>
<keyword evidence="5" id="KW-1185">Reference proteome</keyword>
<name>D2V688_NAEGR</name>
<accession>D2V688</accession>
<reference evidence="4 5" key="1">
    <citation type="journal article" date="2010" name="Cell">
        <title>The genome of Naegleria gruberi illuminates early eukaryotic versatility.</title>
        <authorList>
            <person name="Fritz-Laylin L.K."/>
            <person name="Prochnik S.E."/>
            <person name="Ginger M.L."/>
            <person name="Dacks J.B."/>
            <person name="Carpenter M.L."/>
            <person name="Field M.C."/>
            <person name="Kuo A."/>
            <person name="Paredez A."/>
            <person name="Chapman J."/>
            <person name="Pham J."/>
            <person name="Shu S."/>
            <person name="Neupane R."/>
            <person name="Cipriano M."/>
            <person name="Mancuso J."/>
            <person name="Tu H."/>
            <person name="Salamov A."/>
            <person name="Lindquist E."/>
            <person name="Shapiro H."/>
            <person name="Lucas S."/>
            <person name="Grigoriev I.V."/>
            <person name="Cande W.Z."/>
            <person name="Fulton C."/>
            <person name="Rokhsar D.S."/>
            <person name="Dawson S.C."/>
        </authorList>
    </citation>
    <scope>NUCLEOTIDE SEQUENCE [LARGE SCALE GENOMIC DNA]</scope>
    <source>
        <strain evidence="4 5">NEG-M</strain>
    </source>
</reference>
<dbReference type="InParanoid" id="D2V688"/>
<keyword evidence="2" id="KW-0472">Membrane</keyword>
<dbReference type="OrthoDB" id="15421at2759"/>
<dbReference type="AlphaFoldDB" id="D2V688"/>
<evidence type="ECO:0000256" key="3">
    <source>
        <dbReference type="SAM" id="SignalP"/>
    </source>
</evidence>
<feature type="compositionally biased region" description="Low complexity" evidence="1">
    <location>
        <begin position="480"/>
        <end position="504"/>
    </location>
</feature>
<sequence>MNNLFTVKLSVMLLLSVIYMFSQHVTCLQSDYPFGSIYRPFSASSPWNCRPVNPVLDDTKTIPLSTMNFYPTVGEGIYSTGVFVASKTDSPLTVYGSSSKGIGVPDIGGFAPNITIPRWPANTLPASGSDGHCEIYDPISNVIHSFWQMVKINGTWCTTLYSWTALDGSGWGNPAQFYQGARATGVVSSAGLIRKHEVDDGDTQYRHALTVSMTHNGLSNNPPYVWPATASDTDYQSNYGTIPEGSLLMLPSTFNVTAQLTIPKLRKVAETLKTYGGYVTDRNTGTPYGIFVEIGSNYTLHPGGWSNQAAYELQLIRAALRPLKSCSGYLNGEDKVIDFNRNQNLLSMRGLWTVSSGGPAGYFDTWRQAVIFSSRTVKTVQNNANGNGYSPVSWAKTVAGQLYNVTALTTGGGQFRLFLNLACRNLSNIDSGNLNNGQSFVFTWPSSSCWGSISAISGVNQESTVSVQMLKVEVPSAVTSSPKPAVSSNSNSNSNTNSTATPDANISRNVNDAQLVRLPNVLIVLVLIILSFLYL</sequence>
<organism evidence="5">
    <name type="scientific">Naegleria gruberi</name>
    <name type="common">Amoeba</name>
    <dbReference type="NCBI Taxonomy" id="5762"/>
    <lineage>
        <taxon>Eukaryota</taxon>
        <taxon>Discoba</taxon>
        <taxon>Heterolobosea</taxon>
        <taxon>Tetramitia</taxon>
        <taxon>Eutetramitia</taxon>
        <taxon>Vahlkampfiidae</taxon>
        <taxon>Naegleria</taxon>
    </lineage>
</organism>